<name>A0A1R3S2B0_ASPC5</name>
<evidence type="ECO:0000256" key="1">
    <source>
        <dbReference type="ARBA" id="ARBA00004141"/>
    </source>
</evidence>
<gene>
    <name evidence="10" type="ORF">ASPCADRAFT_503109</name>
</gene>
<organism evidence="10 11">
    <name type="scientific">Aspergillus carbonarius (strain ITEM 5010)</name>
    <dbReference type="NCBI Taxonomy" id="602072"/>
    <lineage>
        <taxon>Eukaryota</taxon>
        <taxon>Fungi</taxon>
        <taxon>Dikarya</taxon>
        <taxon>Ascomycota</taxon>
        <taxon>Pezizomycotina</taxon>
        <taxon>Eurotiomycetes</taxon>
        <taxon>Eurotiomycetidae</taxon>
        <taxon>Eurotiales</taxon>
        <taxon>Aspergillaceae</taxon>
        <taxon>Aspergillus</taxon>
        <taxon>Aspergillus subgen. Circumdati</taxon>
    </lineage>
</organism>
<evidence type="ECO:0000313" key="10">
    <source>
        <dbReference type="EMBL" id="OOG00864.1"/>
    </source>
</evidence>
<protein>
    <recommendedName>
        <fullName evidence="12">OPT family small oligopeptide transporter</fullName>
    </recommendedName>
</protein>
<dbReference type="InterPro" id="IPR004813">
    <property type="entry name" value="OPT"/>
</dbReference>
<dbReference type="GO" id="GO:0035673">
    <property type="term" value="F:oligopeptide transmembrane transporter activity"/>
    <property type="evidence" value="ECO:0007669"/>
    <property type="project" value="InterPro"/>
</dbReference>
<dbReference type="AlphaFoldDB" id="A0A1R3S2B0"/>
<evidence type="ECO:0000256" key="7">
    <source>
        <dbReference type="ARBA" id="ARBA00022989"/>
    </source>
</evidence>
<dbReference type="GO" id="GO:0015031">
    <property type="term" value="P:protein transport"/>
    <property type="evidence" value="ECO:0007669"/>
    <property type="project" value="UniProtKB-KW"/>
</dbReference>
<keyword evidence="3" id="KW-0813">Transport</keyword>
<dbReference type="NCBIfam" id="TIGR00728">
    <property type="entry name" value="OPT_sfam"/>
    <property type="match status" value="1"/>
</dbReference>
<evidence type="ECO:0000256" key="2">
    <source>
        <dbReference type="ARBA" id="ARBA00008807"/>
    </source>
</evidence>
<feature type="transmembrane region" description="Helical" evidence="9">
    <location>
        <begin position="636"/>
        <end position="658"/>
    </location>
</feature>
<evidence type="ECO:0000256" key="4">
    <source>
        <dbReference type="ARBA" id="ARBA00022692"/>
    </source>
</evidence>
<evidence type="ECO:0000256" key="5">
    <source>
        <dbReference type="ARBA" id="ARBA00022856"/>
    </source>
</evidence>
<evidence type="ECO:0000256" key="3">
    <source>
        <dbReference type="ARBA" id="ARBA00022448"/>
    </source>
</evidence>
<dbReference type="VEuPathDB" id="FungiDB:ASPCADRAFT_503109"/>
<feature type="transmembrane region" description="Helical" evidence="9">
    <location>
        <begin position="552"/>
        <end position="572"/>
    </location>
</feature>
<evidence type="ECO:0000313" key="11">
    <source>
        <dbReference type="Proteomes" id="UP000188318"/>
    </source>
</evidence>
<feature type="transmembrane region" description="Helical" evidence="9">
    <location>
        <begin position="465"/>
        <end position="484"/>
    </location>
</feature>
<dbReference type="OMA" id="DWNIVTH"/>
<dbReference type="Pfam" id="PF03169">
    <property type="entry name" value="OPT"/>
    <property type="match status" value="1"/>
</dbReference>
<dbReference type="GO" id="GO:0016020">
    <property type="term" value="C:membrane"/>
    <property type="evidence" value="ECO:0007669"/>
    <property type="project" value="UniProtKB-SubCell"/>
</dbReference>
<feature type="transmembrane region" description="Helical" evidence="9">
    <location>
        <begin position="526"/>
        <end position="546"/>
    </location>
</feature>
<feature type="transmembrane region" description="Helical" evidence="9">
    <location>
        <begin position="782"/>
        <end position="804"/>
    </location>
</feature>
<evidence type="ECO:0000256" key="6">
    <source>
        <dbReference type="ARBA" id="ARBA00022927"/>
    </source>
</evidence>
<keyword evidence="4 9" id="KW-0812">Transmembrane</keyword>
<evidence type="ECO:0000256" key="9">
    <source>
        <dbReference type="SAM" id="Phobius"/>
    </source>
</evidence>
<dbReference type="PANTHER" id="PTHR22601">
    <property type="entry name" value="ISP4 LIKE PROTEIN"/>
    <property type="match status" value="1"/>
</dbReference>
<feature type="transmembrane region" description="Helical" evidence="9">
    <location>
        <begin position="248"/>
        <end position="269"/>
    </location>
</feature>
<dbReference type="Proteomes" id="UP000188318">
    <property type="component" value="Unassembled WGS sequence"/>
</dbReference>
<comment type="subcellular location">
    <subcellularLocation>
        <location evidence="1">Membrane</location>
        <topology evidence="1">Multi-pass membrane protein</topology>
    </subcellularLocation>
</comment>
<feature type="transmembrane region" description="Helical" evidence="9">
    <location>
        <begin position="138"/>
        <end position="158"/>
    </location>
</feature>
<reference evidence="11" key="1">
    <citation type="journal article" date="2017" name="Genome Biol.">
        <title>Comparative genomics reveals high biological diversity and specific adaptations in the industrially and medically important fungal genus Aspergillus.</title>
        <authorList>
            <person name="de Vries R.P."/>
            <person name="Riley R."/>
            <person name="Wiebenga A."/>
            <person name="Aguilar-Osorio G."/>
            <person name="Amillis S."/>
            <person name="Uchima C.A."/>
            <person name="Anderluh G."/>
            <person name="Asadollahi M."/>
            <person name="Askin M."/>
            <person name="Barry K."/>
            <person name="Battaglia E."/>
            <person name="Bayram O."/>
            <person name="Benocci T."/>
            <person name="Braus-Stromeyer S.A."/>
            <person name="Caldana C."/>
            <person name="Canovas D."/>
            <person name="Cerqueira G.C."/>
            <person name="Chen F."/>
            <person name="Chen W."/>
            <person name="Choi C."/>
            <person name="Clum A."/>
            <person name="Dos Santos R.A."/>
            <person name="Damasio A.R."/>
            <person name="Diallinas G."/>
            <person name="Emri T."/>
            <person name="Fekete E."/>
            <person name="Flipphi M."/>
            <person name="Freyberg S."/>
            <person name="Gallo A."/>
            <person name="Gournas C."/>
            <person name="Habgood R."/>
            <person name="Hainaut M."/>
            <person name="Harispe M.L."/>
            <person name="Henrissat B."/>
            <person name="Hilden K.S."/>
            <person name="Hope R."/>
            <person name="Hossain A."/>
            <person name="Karabika E."/>
            <person name="Karaffa L."/>
            <person name="Karanyi Z."/>
            <person name="Krasevec N."/>
            <person name="Kuo A."/>
            <person name="Kusch H."/>
            <person name="LaButti K."/>
            <person name="Lagendijk E.L."/>
            <person name="Lapidus A."/>
            <person name="Levasseur A."/>
            <person name="Lindquist E."/>
            <person name="Lipzen A."/>
            <person name="Logrieco A.F."/>
            <person name="MacCabe A."/>
            <person name="Maekelae M.R."/>
            <person name="Malavazi I."/>
            <person name="Melin P."/>
            <person name="Meyer V."/>
            <person name="Mielnichuk N."/>
            <person name="Miskei M."/>
            <person name="Molnar A.P."/>
            <person name="Mule G."/>
            <person name="Ngan C.Y."/>
            <person name="Orejas M."/>
            <person name="Orosz E."/>
            <person name="Ouedraogo J.P."/>
            <person name="Overkamp K.M."/>
            <person name="Park H.-S."/>
            <person name="Perrone G."/>
            <person name="Piumi F."/>
            <person name="Punt P.J."/>
            <person name="Ram A.F."/>
            <person name="Ramon A."/>
            <person name="Rauscher S."/>
            <person name="Record E."/>
            <person name="Riano-Pachon D.M."/>
            <person name="Robert V."/>
            <person name="Roehrig J."/>
            <person name="Ruller R."/>
            <person name="Salamov A."/>
            <person name="Salih N.S."/>
            <person name="Samson R.A."/>
            <person name="Sandor E."/>
            <person name="Sanguinetti M."/>
            <person name="Schuetze T."/>
            <person name="Sepcic K."/>
            <person name="Shelest E."/>
            <person name="Sherlock G."/>
            <person name="Sophianopoulou V."/>
            <person name="Squina F.M."/>
            <person name="Sun H."/>
            <person name="Susca A."/>
            <person name="Todd R.B."/>
            <person name="Tsang A."/>
            <person name="Unkles S.E."/>
            <person name="van de Wiele N."/>
            <person name="van Rossen-Uffink D."/>
            <person name="Oliveira J.V."/>
            <person name="Vesth T.C."/>
            <person name="Visser J."/>
            <person name="Yu J.-H."/>
            <person name="Zhou M."/>
            <person name="Andersen M.R."/>
            <person name="Archer D.B."/>
            <person name="Baker S.E."/>
            <person name="Benoit I."/>
            <person name="Brakhage A.A."/>
            <person name="Braus G.H."/>
            <person name="Fischer R."/>
            <person name="Frisvad J.C."/>
            <person name="Goldman G.H."/>
            <person name="Houbraken J."/>
            <person name="Oakley B."/>
            <person name="Pocsi I."/>
            <person name="Scazzocchio C."/>
            <person name="Seiboth B."/>
            <person name="vanKuyk P.A."/>
            <person name="Wortman J."/>
            <person name="Dyer P.S."/>
            <person name="Grigoriev I.V."/>
        </authorList>
    </citation>
    <scope>NUCLEOTIDE SEQUENCE [LARGE SCALE GENOMIC DNA]</scope>
    <source>
        <strain evidence="11">ITEM 5010</strain>
    </source>
</reference>
<feature type="transmembrane region" description="Helical" evidence="9">
    <location>
        <begin position="317"/>
        <end position="338"/>
    </location>
</feature>
<accession>A0A1R3S2B0</accession>
<dbReference type="EMBL" id="KV907493">
    <property type="protein sequence ID" value="OOG00864.1"/>
    <property type="molecule type" value="Genomic_DNA"/>
</dbReference>
<feature type="transmembrane region" description="Helical" evidence="9">
    <location>
        <begin position="213"/>
        <end position="236"/>
    </location>
</feature>
<comment type="similarity">
    <text evidence="2">Belongs to the oligopeptide OPT transporter family.</text>
</comment>
<dbReference type="OrthoDB" id="9986677at2759"/>
<keyword evidence="11" id="KW-1185">Reference proteome</keyword>
<feature type="transmembrane region" description="Helical" evidence="9">
    <location>
        <begin position="678"/>
        <end position="697"/>
    </location>
</feature>
<evidence type="ECO:0000256" key="8">
    <source>
        <dbReference type="ARBA" id="ARBA00023136"/>
    </source>
</evidence>
<keyword evidence="6" id="KW-0653">Protein transport</keyword>
<feature type="transmembrane region" description="Helical" evidence="9">
    <location>
        <begin position="704"/>
        <end position="723"/>
    </location>
</feature>
<feature type="transmembrane region" description="Helical" evidence="9">
    <location>
        <begin position="753"/>
        <end position="770"/>
    </location>
</feature>
<dbReference type="NCBIfam" id="TIGR00727">
    <property type="entry name" value="ISP4_OPT"/>
    <property type="match status" value="1"/>
</dbReference>
<evidence type="ECO:0008006" key="12">
    <source>
        <dbReference type="Google" id="ProtNLM"/>
    </source>
</evidence>
<keyword evidence="8 9" id="KW-0472">Membrane</keyword>
<keyword evidence="5" id="KW-0571">Peptide transport</keyword>
<sequence length="846" mass="94465">MSEKIDRIEPAVAVAPLQEDGLDVKLEAEKLAQRFSATVDELLTAHGQTDSLTLDEARERAKHLVDAHSEDPNFSAAALERLNAFIANTALLEEPEKHRRAVEEAKIEILLLTENSPYPEVRAVVDPYDDPDLPCGTIRAWVIGLGFVALIAFVNQLFSVRQPSISIGSTVVQFLAFPIGKAAERFLPDIGLTLFGARHSLNPGPFNRKEHMVISIMASAGGTLPSSRYIIFTQWLDRYFGQPYAKHFGYQILLALSTDLMGFGLAGLLRRFIVYPSFCVWPRSLVTIALNTSLHNEENHSVLGPFRTIFSISRFRFFLIAFALMFVYFWIPDLIFSALSTFDWLAWIAPNNFNLTAITGMKKGLGFNPLPTFDWNIVTHALDPLIMPLSVTINTFFGVLLGGITIIGLYWTNAYHTGYLPINTNSMFNHYGKSYNVSKILDDRGWLDEAKYQAYSPVYLAASSLTMYFFFFAVYAAAVSYAYLHHRRDIALGFRSLFKNFKRRDSSDFPDVHSRLMSVYKEVPEWWYAILNVVAIVLGVAAIAAWPTYTSVGVVFFGIALALVFAIPTGIIEATTGISVEFNVLAEFIGGAWNPGNALAMNFFKCFGYVTTAHALSFANDLKLAHYVKIPPRQTFWAQVVAVVVSAFVATGVMNFQITSIPGICTSDQANRFTCPGVNTYFTAAVLFGSVGAKKIFGSGGQYTALLSAFPIGFAFPIVIYFLQRRVPRTHWFSKFHPVMFLNGGVHWSPYNIAYMWPAVVPAYISMGYLRSRYLAFWSKYNYVLSAAFSTAIALAGIIIFFAINYHGYEITWWGNEAETGCEAKYCTRLTLPEGEYFGPRLGSFA</sequence>
<dbReference type="InterPro" id="IPR004648">
    <property type="entry name" value="Oligpept_transpt"/>
</dbReference>
<keyword evidence="7 9" id="KW-1133">Transmembrane helix</keyword>
<proteinExistence type="inferred from homology"/>
<feature type="transmembrane region" description="Helical" evidence="9">
    <location>
        <begin position="385"/>
        <end position="411"/>
    </location>
</feature>